<dbReference type="AlphaFoldDB" id="A0AAF0EUV1"/>
<feature type="region of interest" description="Disordered" evidence="3">
    <location>
        <begin position="902"/>
        <end position="952"/>
    </location>
</feature>
<dbReference type="Gene3D" id="1.25.40.20">
    <property type="entry name" value="Ankyrin repeat-containing domain"/>
    <property type="match status" value="1"/>
</dbReference>
<dbReference type="InterPro" id="IPR002110">
    <property type="entry name" value="Ankyrin_rpt"/>
</dbReference>
<feature type="repeat" description="ANK" evidence="2">
    <location>
        <begin position="844"/>
        <end position="876"/>
    </location>
</feature>
<feature type="transmembrane region" description="Helical" evidence="4">
    <location>
        <begin position="1129"/>
        <end position="1148"/>
    </location>
</feature>
<feature type="compositionally biased region" description="Acidic residues" evidence="3">
    <location>
        <begin position="914"/>
        <end position="926"/>
    </location>
</feature>
<feature type="compositionally biased region" description="Acidic residues" evidence="3">
    <location>
        <begin position="938"/>
        <end position="952"/>
    </location>
</feature>
<evidence type="ECO:0000256" key="3">
    <source>
        <dbReference type="SAM" id="MobiDB-lite"/>
    </source>
</evidence>
<feature type="region of interest" description="Disordered" evidence="3">
    <location>
        <begin position="966"/>
        <end position="989"/>
    </location>
</feature>
<dbReference type="InterPro" id="IPR014756">
    <property type="entry name" value="Ig_E-set"/>
</dbReference>
<feature type="compositionally biased region" description="Basic and acidic residues" evidence="3">
    <location>
        <begin position="466"/>
        <end position="487"/>
    </location>
</feature>
<dbReference type="GO" id="GO:0003690">
    <property type="term" value="F:double-stranded DNA binding"/>
    <property type="evidence" value="ECO:0007669"/>
    <property type="project" value="TreeGrafter"/>
</dbReference>
<dbReference type="GO" id="GO:0005634">
    <property type="term" value="C:nucleus"/>
    <property type="evidence" value="ECO:0007669"/>
    <property type="project" value="TreeGrafter"/>
</dbReference>
<dbReference type="PROSITE" id="PS50088">
    <property type="entry name" value="ANK_REPEAT"/>
    <property type="match status" value="2"/>
</dbReference>
<dbReference type="SMART" id="SM00429">
    <property type="entry name" value="IPT"/>
    <property type="match status" value="1"/>
</dbReference>
<sequence>MSQSKMPQSGTFPLVVDESEQKFMPGALTDNGESKQSMHAAPHPMDAELPAHTWFHDTMPMSMDARNKGMYGVLPGPGSSTTTMPGMFSLRDMQTNRDEAMFHSMIEENHCAPPAAFEAMSMSNNSSNSMMHPASQGTISQESNSIAPGMLDDSSHLHRAGPSAVAAGMAGAVSVADPDLGTSAMHVIRPNRNQLPQDMEIHVHGVPATGAKSRVETQIRMRIELVVRGAKVEDGNPTWERIGSFGHIKVPPLSGTKRKSKKHQKVNVPSESLLLLEADVVNATPPHARVYVCNSCRERERKRAHRKKSKKLSASVHPTEEEMRALDINPELPNASELAAERMEEEERKHAVLFNCGDYIDFHDGEAVLSTRITCYCRHHREKLGFRIVFTLRDSHGEFVATGATPPIMIMDDHKSVTQSAAAQRPARPTEAYGPPQVDYGSEDSTQMNTTSPKGVYMTPAGLANRARERPKPYDERRRLRGGKDHSANGAPMDPSSMSFLLDSSRNFLWNSMPGENGRGTSPATSTSSNVMPDALNAQLGSVSPASVADSANMLATPLSIDMLPPNHMSGMAMDPLFSSPPQERNETLPALETPAPASDASVPHITKMIPAEGPTTGGIEITVLGENFTEGLQCVFGDTPSTCTRVWASTTLVCLLPPRFRPGPVIVSLQHGAPTLGSPVPNQPLQLFTYIDATDRALMELALQVVGLQMTGQMASARDVAMRIVHSSQGDSSGSFDSKAPQAQDEGEMLNVSELLAYGLRLCAQRNAPRSSIQDSILGFLSLMDVELDSADLPKDCVPCHDAIHACNAQGHTLLHLAVLLNYNRLTSDLLKRGCPINAQDVNGFTPLHFASLHGSLAITRLLLDHGATPYVTNYQGLRAIDVARRSDMIDTEQILAEYMAESNDEPGYSDASESESEDEEEEEERTPTSVTRAMFEQDDEVSDAESDASEDAGISFAELAALQRAAQTSEDEEATPSSSPRNSWHFGLLRRMSPKAIRDRHDSWLGYDTPKSENKPAMLTESAAFDKSSNAPTTPPQIQSPPPTYDEATLDDESGTSRHVLGEKLVTSQEGARLRERKRTDEARTLKLHGSASGSRLRQRTRRTAKEATDEANPYVRQRLGVYDDHMLLWFWIPAMIAVFLLTVVLNNGSFLSHDTPTVRVASVST</sequence>
<dbReference type="GeneID" id="85224157"/>
<name>A0AAF0EUV1_9BASI</name>
<dbReference type="Gene3D" id="2.60.40.10">
    <property type="entry name" value="Immunoglobulins"/>
    <property type="match status" value="1"/>
</dbReference>
<gene>
    <name evidence="6" type="ORF">MJAP1_000508</name>
</gene>
<feature type="compositionally biased region" description="Basic residues" evidence="3">
    <location>
        <begin position="302"/>
        <end position="311"/>
    </location>
</feature>
<dbReference type="PROSITE" id="PS50297">
    <property type="entry name" value="ANK_REP_REGION"/>
    <property type="match status" value="2"/>
</dbReference>
<dbReference type="InterPro" id="IPR002909">
    <property type="entry name" value="IPT_dom"/>
</dbReference>
<feature type="domain" description="IPT/TIG" evidence="5">
    <location>
        <begin position="603"/>
        <end position="692"/>
    </location>
</feature>
<keyword evidence="4" id="KW-0812">Transmembrane</keyword>
<dbReference type="Pfam" id="PF25603">
    <property type="entry name" value="SPT23_MGA2_DBD"/>
    <property type="match status" value="1"/>
</dbReference>
<evidence type="ECO:0000256" key="4">
    <source>
        <dbReference type="SAM" id="Phobius"/>
    </source>
</evidence>
<accession>A0AAF0EUV1</accession>
<dbReference type="EMBL" id="CP119958">
    <property type="protein sequence ID" value="WFD37563.1"/>
    <property type="molecule type" value="Genomic_DNA"/>
</dbReference>
<dbReference type="SUPFAM" id="SSF48403">
    <property type="entry name" value="Ankyrin repeat"/>
    <property type="match status" value="1"/>
</dbReference>
<feature type="compositionally biased region" description="Polar residues" evidence="3">
    <location>
        <begin position="443"/>
        <end position="453"/>
    </location>
</feature>
<keyword evidence="7" id="KW-1185">Reference proteome</keyword>
<evidence type="ECO:0000259" key="5">
    <source>
        <dbReference type="SMART" id="SM00429"/>
    </source>
</evidence>
<reference evidence="6" key="1">
    <citation type="submission" date="2023-03" db="EMBL/GenBank/DDBJ databases">
        <title>Mating type loci evolution in Malassezia.</title>
        <authorList>
            <person name="Coelho M.A."/>
        </authorList>
    </citation>
    <scope>NUCLEOTIDE SEQUENCE</scope>
    <source>
        <strain evidence="6">CBS 9431</strain>
    </source>
</reference>
<dbReference type="InterPro" id="IPR013783">
    <property type="entry name" value="Ig-like_fold"/>
</dbReference>
<evidence type="ECO:0000313" key="7">
    <source>
        <dbReference type="Proteomes" id="UP001217754"/>
    </source>
</evidence>
<feature type="region of interest" description="Disordered" evidence="3">
    <location>
        <begin position="1091"/>
        <end position="1112"/>
    </location>
</feature>
<dbReference type="SMART" id="SM00248">
    <property type="entry name" value="ANK"/>
    <property type="match status" value="2"/>
</dbReference>
<dbReference type="SUPFAM" id="SSF81296">
    <property type="entry name" value="E set domains"/>
    <property type="match status" value="1"/>
</dbReference>
<feature type="region of interest" description="Disordered" evidence="3">
    <location>
        <begin position="416"/>
        <end position="498"/>
    </location>
</feature>
<dbReference type="PANTHER" id="PTHR23335">
    <property type="entry name" value="CALMODULIN-BINDING TRANSCRIPTION ACTIVATOR CAMTA"/>
    <property type="match status" value="1"/>
</dbReference>
<dbReference type="GO" id="GO:0006357">
    <property type="term" value="P:regulation of transcription by RNA polymerase II"/>
    <property type="evidence" value="ECO:0007669"/>
    <property type="project" value="TreeGrafter"/>
</dbReference>
<feature type="repeat" description="ANK" evidence="2">
    <location>
        <begin position="811"/>
        <end position="843"/>
    </location>
</feature>
<keyword evidence="1 2" id="KW-0040">ANK repeat</keyword>
<protein>
    <recommendedName>
        <fullName evidence="5">IPT/TIG domain-containing protein</fullName>
    </recommendedName>
</protein>
<dbReference type="InterPro" id="IPR036770">
    <property type="entry name" value="Ankyrin_rpt-contain_sf"/>
</dbReference>
<dbReference type="Pfam" id="PF12796">
    <property type="entry name" value="Ank_2"/>
    <property type="match status" value="1"/>
</dbReference>
<dbReference type="PANTHER" id="PTHR23335:SF1">
    <property type="entry name" value="CALMODULIN-BINDING TRANSCRIPTION ACTIVATOR, ISOFORM F"/>
    <property type="match status" value="1"/>
</dbReference>
<dbReference type="Pfam" id="PF01833">
    <property type="entry name" value="TIG"/>
    <property type="match status" value="1"/>
</dbReference>
<keyword evidence="4" id="KW-0472">Membrane</keyword>
<evidence type="ECO:0000256" key="2">
    <source>
        <dbReference type="PROSITE-ProRule" id="PRU00023"/>
    </source>
</evidence>
<dbReference type="Proteomes" id="UP001217754">
    <property type="component" value="Chromosome 1"/>
</dbReference>
<dbReference type="GO" id="GO:0003712">
    <property type="term" value="F:transcription coregulator activity"/>
    <property type="evidence" value="ECO:0007669"/>
    <property type="project" value="TreeGrafter"/>
</dbReference>
<feature type="region of interest" description="Disordered" evidence="3">
    <location>
        <begin position="1027"/>
        <end position="1054"/>
    </location>
</feature>
<feature type="compositionally biased region" description="Pro residues" evidence="3">
    <location>
        <begin position="1035"/>
        <end position="1046"/>
    </location>
</feature>
<organism evidence="6 7">
    <name type="scientific">Malassezia japonica</name>
    <dbReference type="NCBI Taxonomy" id="223818"/>
    <lineage>
        <taxon>Eukaryota</taxon>
        <taxon>Fungi</taxon>
        <taxon>Dikarya</taxon>
        <taxon>Basidiomycota</taxon>
        <taxon>Ustilaginomycotina</taxon>
        <taxon>Malasseziomycetes</taxon>
        <taxon>Malasseziales</taxon>
        <taxon>Malasseziaceae</taxon>
        <taxon>Malassezia</taxon>
    </lineage>
</organism>
<keyword evidence="4" id="KW-1133">Transmembrane helix</keyword>
<evidence type="ECO:0000256" key="1">
    <source>
        <dbReference type="ARBA" id="ARBA00023043"/>
    </source>
</evidence>
<dbReference type="RefSeq" id="XP_060120460.1">
    <property type="nucleotide sequence ID" value="XM_060264477.1"/>
</dbReference>
<proteinExistence type="predicted"/>
<dbReference type="InterPro" id="IPR057962">
    <property type="entry name" value="SPT23_MGA2_DBD"/>
</dbReference>
<feature type="region of interest" description="Disordered" evidence="3">
    <location>
        <begin position="302"/>
        <end position="322"/>
    </location>
</feature>
<evidence type="ECO:0000313" key="6">
    <source>
        <dbReference type="EMBL" id="WFD37563.1"/>
    </source>
</evidence>
<dbReference type="CDD" id="cd00102">
    <property type="entry name" value="IPT"/>
    <property type="match status" value="1"/>
</dbReference>
<feature type="region of interest" description="Disordered" evidence="3">
    <location>
        <begin position="580"/>
        <end position="602"/>
    </location>
</feature>